<reference evidence="2 3" key="1">
    <citation type="submission" date="2016-06" db="EMBL/GenBank/DDBJ databases">
        <title>Evolution of pathogenesis and genome organization in the Tremellales.</title>
        <authorList>
            <person name="Cuomo C."/>
            <person name="Litvintseva A."/>
            <person name="Heitman J."/>
            <person name="Chen Y."/>
            <person name="Sun S."/>
            <person name="Springer D."/>
            <person name="Dromer F."/>
            <person name="Young S."/>
            <person name="Zeng Q."/>
            <person name="Chapman S."/>
            <person name="Gujja S."/>
            <person name="Saif S."/>
            <person name="Birren B."/>
        </authorList>
    </citation>
    <scope>NUCLEOTIDE SEQUENCE [LARGE SCALE GENOMIC DNA]</scope>
    <source>
        <strain evidence="2 3">CBS 6039</strain>
    </source>
</reference>
<sequence length="626" mass="69423">MHAPLNGRENRKHLGISINDATVVGPATNPPIAIATASHADSARCKGKAPAVPPSSQTSVVNVYPSDIGHPANVGLGGPLQLVPFDLTICHRYPNSFTINPYSDVYRPLMGSFWTKRYPKIPNECEFQINHIVPYLREFYVYPKAVAYPTTWSSNVNFHETLFYLPSEEGFVNLPPVRSIRDHDTELKVRSLTCAPELVADQLLCTASDAFIPECIPALGKAWRHKARCRFKTGYHIGDLAEGTYQKEPAGGRELDDDDDPQKVLYALIKDSWLPWPEARNVDLQEKINLHLKGLQFANMEAITQTIYYSELVFTLSKCRSAIALANGDYTRILNLSDLGVTLGEGGDGRILVEADPALVAKLRYHRYHCLSAEQFGALAAEDTLFGIQWKVPNSLIANYKDRSLNQEAKKRLDATIYLNLALATHHPTVPGPHISNHSLTNVIDADASAKVAYQCDDVSKKMKARRPSRQTSTDSAVSDTHDQDVSKIQKRAHISGLTEHMPYTPESMVTTSPPTPSLLIPSPSSFLTISSRFETELPVSVEEWCLSVKQEACTNRTFIDSAIPPNPLSFTTAGQVLPLEHWTHGDYIDCFSRYGLTFVLATPMEVDVLLARTVRFGWAGALGRR</sequence>
<dbReference type="EMBL" id="AWGJ01000013">
    <property type="protein sequence ID" value="ODN73556.1"/>
    <property type="molecule type" value="Genomic_DNA"/>
</dbReference>
<dbReference type="STRING" id="1295533.A0A1E3HCR6"/>
<evidence type="ECO:0000313" key="3">
    <source>
        <dbReference type="Proteomes" id="UP000094065"/>
    </source>
</evidence>
<name>A0A1E3HCR6_9TREE</name>
<proteinExistence type="predicted"/>
<evidence type="ECO:0000256" key="1">
    <source>
        <dbReference type="SAM" id="MobiDB-lite"/>
    </source>
</evidence>
<organism evidence="2 3">
    <name type="scientific">Cryptococcus amylolentus CBS 6039</name>
    <dbReference type="NCBI Taxonomy" id="1295533"/>
    <lineage>
        <taxon>Eukaryota</taxon>
        <taxon>Fungi</taxon>
        <taxon>Dikarya</taxon>
        <taxon>Basidiomycota</taxon>
        <taxon>Agaricomycotina</taxon>
        <taxon>Tremellomycetes</taxon>
        <taxon>Tremellales</taxon>
        <taxon>Cryptococcaceae</taxon>
        <taxon>Cryptococcus</taxon>
    </lineage>
</organism>
<feature type="region of interest" description="Disordered" evidence="1">
    <location>
        <begin position="461"/>
        <end position="488"/>
    </location>
</feature>
<dbReference type="Proteomes" id="UP000094065">
    <property type="component" value="Unassembled WGS sequence"/>
</dbReference>
<accession>A0A1E3HCR6</accession>
<evidence type="ECO:0000313" key="2">
    <source>
        <dbReference type="EMBL" id="ODN73556.1"/>
    </source>
</evidence>
<gene>
    <name evidence="2" type="ORF">L202_08055</name>
</gene>
<dbReference type="GeneID" id="30159364"/>
<dbReference type="OrthoDB" id="2577060at2759"/>
<protein>
    <submittedName>
        <fullName evidence="2">Uncharacterized protein</fullName>
    </submittedName>
</protein>
<comment type="caution">
    <text evidence="2">The sequence shown here is derived from an EMBL/GenBank/DDBJ whole genome shotgun (WGS) entry which is preliminary data.</text>
</comment>
<dbReference type="AlphaFoldDB" id="A0A1E3HCR6"/>
<feature type="compositionally biased region" description="Polar residues" evidence="1">
    <location>
        <begin position="470"/>
        <end position="479"/>
    </location>
</feature>
<dbReference type="RefSeq" id="XP_018989468.1">
    <property type="nucleotide sequence ID" value="XM_019142897.1"/>
</dbReference>
<keyword evidence="3" id="KW-1185">Reference proteome</keyword>